<evidence type="ECO:0000313" key="3">
    <source>
        <dbReference type="Proteomes" id="UP001501729"/>
    </source>
</evidence>
<keyword evidence="3" id="KW-1185">Reference proteome</keyword>
<feature type="region of interest" description="Disordered" evidence="1">
    <location>
        <begin position="27"/>
        <end position="55"/>
    </location>
</feature>
<name>A0AAV3UDB3_9EURY</name>
<dbReference type="EMBL" id="BAABKX010000001">
    <property type="protein sequence ID" value="GAA5044076.1"/>
    <property type="molecule type" value="Genomic_DNA"/>
</dbReference>
<gene>
    <name evidence="2" type="ORF">GCM10025751_09830</name>
</gene>
<protein>
    <submittedName>
        <fullName evidence="2">Uncharacterized protein</fullName>
    </submittedName>
</protein>
<evidence type="ECO:0000256" key="1">
    <source>
        <dbReference type="SAM" id="MobiDB-lite"/>
    </source>
</evidence>
<dbReference type="AlphaFoldDB" id="A0AAV3UDB3"/>
<proteinExistence type="predicted"/>
<accession>A0AAV3UDB3</accession>
<reference evidence="2 3" key="1">
    <citation type="journal article" date="2019" name="Int. J. Syst. Evol. Microbiol.">
        <title>The Global Catalogue of Microorganisms (GCM) 10K type strain sequencing project: providing services to taxonomists for standard genome sequencing and annotation.</title>
        <authorList>
            <consortium name="The Broad Institute Genomics Platform"/>
            <consortium name="The Broad Institute Genome Sequencing Center for Infectious Disease"/>
            <person name="Wu L."/>
            <person name="Ma J."/>
        </authorList>
    </citation>
    <scope>NUCLEOTIDE SEQUENCE [LARGE SCALE GENOMIC DNA]</scope>
    <source>
        <strain evidence="2 3">JCM 17504</strain>
    </source>
</reference>
<comment type="caution">
    <text evidence="2">The sequence shown here is derived from an EMBL/GenBank/DDBJ whole genome shotgun (WGS) entry which is preliminary data.</text>
</comment>
<evidence type="ECO:0000313" key="2">
    <source>
        <dbReference type="EMBL" id="GAA5044076.1"/>
    </source>
</evidence>
<sequence length="55" mass="5894">MGVVELDGETVTSAIKTEELARYCRIASQEGTASETEPTISNGDELPERNPPGDE</sequence>
<dbReference type="Proteomes" id="UP001501729">
    <property type="component" value="Unassembled WGS sequence"/>
</dbReference>
<feature type="compositionally biased region" description="Polar residues" evidence="1">
    <location>
        <begin position="29"/>
        <end position="42"/>
    </location>
</feature>
<organism evidence="2 3">
    <name type="scientific">Haladaptatus pallidirubidus</name>
    <dbReference type="NCBI Taxonomy" id="1008152"/>
    <lineage>
        <taxon>Archaea</taxon>
        <taxon>Methanobacteriati</taxon>
        <taxon>Methanobacteriota</taxon>
        <taxon>Stenosarchaea group</taxon>
        <taxon>Halobacteria</taxon>
        <taxon>Halobacteriales</taxon>
        <taxon>Haladaptataceae</taxon>
        <taxon>Haladaptatus</taxon>
    </lineage>
</organism>
<feature type="compositionally biased region" description="Basic and acidic residues" evidence="1">
    <location>
        <begin position="46"/>
        <end position="55"/>
    </location>
</feature>